<evidence type="ECO:0000313" key="11">
    <source>
        <dbReference type="Proteomes" id="UP000698173"/>
    </source>
</evidence>
<proteinExistence type="predicted"/>
<dbReference type="InterPro" id="IPR056374">
    <property type="entry name" value="DesK/YvfT_N"/>
</dbReference>
<comment type="caution">
    <text evidence="10">The sequence shown here is derived from an EMBL/GenBank/DDBJ whole genome shotgun (WGS) entry which is preliminary data.</text>
</comment>
<dbReference type="Pfam" id="PF02518">
    <property type="entry name" value="HATPase_c"/>
    <property type="match status" value="1"/>
</dbReference>
<dbReference type="CDD" id="cd16917">
    <property type="entry name" value="HATPase_UhpB-NarQ-NarX-like"/>
    <property type="match status" value="1"/>
</dbReference>
<keyword evidence="6" id="KW-0812">Transmembrane</keyword>
<dbReference type="GO" id="GO:0016020">
    <property type="term" value="C:membrane"/>
    <property type="evidence" value="ECO:0007669"/>
    <property type="project" value="InterPro"/>
</dbReference>
<keyword evidence="4 10" id="KW-0418">Kinase</keyword>
<feature type="transmembrane region" description="Helical" evidence="6">
    <location>
        <begin position="34"/>
        <end position="51"/>
    </location>
</feature>
<name>A0A921KEN9_SPOPS</name>
<evidence type="ECO:0000256" key="6">
    <source>
        <dbReference type="SAM" id="Phobius"/>
    </source>
</evidence>
<dbReference type="InterPro" id="IPR050482">
    <property type="entry name" value="Sensor_HK_TwoCompSys"/>
</dbReference>
<dbReference type="Gene3D" id="1.20.5.1930">
    <property type="match status" value="1"/>
</dbReference>
<dbReference type="Pfam" id="PF23540">
    <property type="entry name" value="DesK_N"/>
    <property type="match status" value="1"/>
</dbReference>
<feature type="domain" description="DesK/YvfT N-terminal" evidence="9">
    <location>
        <begin position="3"/>
        <end position="146"/>
    </location>
</feature>
<gene>
    <name evidence="10" type="ORF">K8V56_16775</name>
</gene>
<accession>A0A921KEN9</accession>
<keyword evidence="6" id="KW-1133">Transmembrane helix</keyword>
<dbReference type="PANTHER" id="PTHR24421">
    <property type="entry name" value="NITRATE/NITRITE SENSOR PROTEIN NARX-RELATED"/>
    <property type="match status" value="1"/>
</dbReference>
<evidence type="ECO:0000313" key="10">
    <source>
        <dbReference type="EMBL" id="HJF33418.1"/>
    </source>
</evidence>
<dbReference type="SUPFAM" id="SSF55874">
    <property type="entry name" value="ATPase domain of HSP90 chaperone/DNA topoisomerase II/histidine kinase"/>
    <property type="match status" value="1"/>
</dbReference>
<evidence type="ECO:0000256" key="4">
    <source>
        <dbReference type="ARBA" id="ARBA00022777"/>
    </source>
</evidence>
<dbReference type="Gene3D" id="3.30.565.10">
    <property type="entry name" value="Histidine kinase-like ATPase, C-terminal domain"/>
    <property type="match status" value="1"/>
</dbReference>
<feature type="transmembrane region" description="Helical" evidence="6">
    <location>
        <begin position="108"/>
        <end position="126"/>
    </location>
</feature>
<organism evidence="10 11">
    <name type="scientific">Sporosarcina psychrophila</name>
    <name type="common">Bacillus psychrophilus</name>
    <dbReference type="NCBI Taxonomy" id="1476"/>
    <lineage>
        <taxon>Bacteria</taxon>
        <taxon>Bacillati</taxon>
        <taxon>Bacillota</taxon>
        <taxon>Bacilli</taxon>
        <taxon>Bacillales</taxon>
        <taxon>Caryophanaceae</taxon>
        <taxon>Sporosarcina</taxon>
    </lineage>
</organism>
<feature type="transmembrane region" description="Helical" evidence="6">
    <location>
        <begin position="12"/>
        <end position="28"/>
    </location>
</feature>
<dbReference type="InterPro" id="IPR036890">
    <property type="entry name" value="HATPase_C_sf"/>
</dbReference>
<feature type="domain" description="Histidine kinase/HSP90-like ATPase" evidence="7">
    <location>
        <begin position="280"/>
        <end position="363"/>
    </location>
</feature>
<feature type="transmembrane region" description="Helical" evidence="6">
    <location>
        <begin position="63"/>
        <end position="80"/>
    </location>
</feature>
<evidence type="ECO:0000259" key="7">
    <source>
        <dbReference type="Pfam" id="PF02518"/>
    </source>
</evidence>
<keyword evidence="3" id="KW-0808">Transferase</keyword>
<reference evidence="10" key="1">
    <citation type="journal article" date="2021" name="PeerJ">
        <title>Extensive microbial diversity within the chicken gut microbiome revealed by metagenomics and culture.</title>
        <authorList>
            <person name="Gilroy R."/>
            <person name="Ravi A."/>
            <person name="Getino M."/>
            <person name="Pursley I."/>
            <person name="Horton D.L."/>
            <person name="Alikhan N.F."/>
            <person name="Baker D."/>
            <person name="Gharbi K."/>
            <person name="Hall N."/>
            <person name="Watson M."/>
            <person name="Adriaenssens E.M."/>
            <person name="Foster-Nyarko E."/>
            <person name="Jarju S."/>
            <person name="Secka A."/>
            <person name="Antonio M."/>
            <person name="Oren A."/>
            <person name="Chaudhuri R.R."/>
            <person name="La Ragione R."/>
            <person name="Hildebrand F."/>
            <person name="Pallen M.J."/>
        </authorList>
    </citation>
    <scope>NUCLEOTIDE SEQUENCE</scope>
    <source>
        <strain evidence="10">CHK171-7178</strain>
    </source>
</reference>
<dbReference type="Pfam" id="PF07730">
    <property type="entry name" value="HisKA_3"/>
    <property type="match status" value="1"/>
</dbReference>
<dbReference type="GO" id="GO:0000155">
    <property type="term" value="F:phosphorelay sensor kinase activity"/>
    <property type="evidence" value="ECO:0007669"/>
    <property type="project" value="InterPro"/>
</dbReference>
<evidence type="ECO:0000259" key="8">
    <source>
        <dbReference type="Pfam" id="PF07730"/>
    </source>
</evidence>
<feature type="domain" description="Signal transduction histidine kinase subgroup 3 dimerisation and phosphoacceptor" evidence="8">
    <location>
        <begin position="177"/>
        <end position="241"/>
    </location>
</feature>
<dbReference type="InterPro" id="IPR011712">
    <property type="entry name" value="Sig_transdc_His_kin_sub3_dim/P"/>
</dbReference>
<evidence type="ECO:0000256" key="3">
    <source>
        <dbReference type="ARBA" id="ARBA00022679"/>
    </source>
</evidence>
<dbReference type="EMBL" id="DYWT01000259">
    <property type="protein sequence ID" value="HJF33418.1"/>
    <property type="molecule type" value="Genomic_DNA"/>
</dbReference>
<comment type="catalytic activity">
    <reaction evidence="1">
        <text>ATP + protein L-histidine = ADP + protein N-phospho-L-histidine.</text>
        <dbReference type="EC" id="2.7.13.3"/>
    </reaction>
</comment>
<keyword evidence="6" id="KW-0472">Membrane</keyword>
<dbReference type="AlphaFoldDB" id="A0A921KEN9"/>
<dbReference type="GO" id="GO:0046983">
    <property type="term" value="F:protein dimerization activity"/>
    <property type="evidence" value="ECO:0007669"/>
    <property type="project" value="InterPro"/>
</dbReference>
<evidence type="ECO:0000256" key="2">
    <source>
        <dbReference type="ARBA" id="ARBA00012438"/>
    </source>
</evidence>
<dbReference type="PANTHER" id="PTHR24421:SF63">
    <property type="entry name" value="SENSOR HISTIDINE KINASE DESK"/>
    <property type="match status" value="1"/>
</dbReference>
<dbReference type="InterPro" id="IPR003594">
    <property type="entry name" value="HATPase_dom"/>
</dbReference>
<protein>
    <recommendedName>
        <fullName evidence="2">histidine kinase</fullName>
        <ecNumber evidence="2">2.7.13.3</ecNumber>
    </recommendedName>
</protein>
<feature type="transmembrane region" description="Helical" evidence="6">
    <location>
        <begin position="132"/>
        <end position="149"/>
    </location>
</feature>
<evidence type="ECO:0000259" key="9">
    <source>
        <dbReference type="Pfam" id="PF23540"/>
    </source>
</evidence>
<evidence type="ECO:0000256" key="5">
    <source>
        <dbReference type="ARBA" id="ARBA00023012"/>
    </source>
</evidence>
<sequence>MRHFQFFPKKYGFFPYIFLCYLLMPLIHVLNETGFKAVIGYSLLLLFLLTYRQLYHTIAKKSFSYWLTLQVGIIMILSIGYNPYNLFMGFFPSNFIGWYSNKKQFNRALTSFASAVILTVMILSYLGTVSDLFFFLPFLVVMIGAPFGIRSMSEKVELEQQLDQANEQIKDFIKREERVRIARDLHDTLGHTLSLITLQSQLVQRIAEKQPERVTAEAKEIEMTARSALQQVRELVSDMRTITIAEELWDMEQILKAAGIQFHMEEETELPSLPPLQQNILGMCLREAVTNIVKHSKAENCFVTFGNTRADFAISVRDDGVGVCNNNYEGNGLSGMRERLALIEGKLSIESGLGTTVAMTVPVIVKKEVVVL</sequence>
<dbReference type="EC" id="2.7.13.3" evidence="2"/>
<reference evidence="10" key="2">
    <citation type="submission" date="2021-09" db="EMBL/GenBank/DDBJ databases">
        <authorList>
            <person name="Gilroy R."/>
        </authorList>
    </citation>
    <scope>NUCLEOTIDE SEQUENCE</scope>
    <source>
        <strain evidence="10">CHK171-7178</strain>
    </source>
</reference>
<evidence type="ECO:0000256" key="1">
    <source>
        <dbReference type="ARBA" id="ARBA00000085"/>
    </source>
</evidence>
<keyword evidence="5" id="KW-0902">Two-component regulatory system</keyword>
<dbReference type="Proteomes" id="UP000698173">
    <property type="component" value="Unassembled WGS sequence"/>
</dbReference>